<accession>A0A9X1W2U6</accession>
<proteinExistence type="inferred from homology"/>
<dbReference type="Pfam" id="PF00155">
    <property type="entry name" value="Aminotran_1_2"/>
    <property type="match status" value="1"/>
</dbReference>
<dbReference type="SUPFAM" id="SSF53383">
    <property type="entry name" value="PLP-dependent transferases"/>
    <property type="match status" value="1"/>
</dbReference>
<dbReference type="InterPro" id="IPR000524">
    <property type="entry name" value="Tscrpt_reg_HTH_GntR"/>
</dbReference>
<dbReference type="InterPro" id="IPR036390">
    <property type="entry name" value="WH_DNA-bd_sf"/>
</dbReference>
<evidence type="ECO:0000256" key="3">
    <source>
        <dbReference type="ARBA" id="ARBA00023015"/>
    </source>
</evidence>
<comment type="similarity">
    <text evidence="1">In the C-terminal section; belongs to the class-I pyridoxal-phosphate-dependent aminotransferase family.</text>
</comment>
<evidence type="ECO:0000259" key="6">
    <source>
        <dbReference type="PROSITE" id="PS50949"/>
    </source>
</evidence>
<dbReference type="Gene3D" id="3.40.640.10">
    <property type="entry name" value="Type I PLP-dependent aspartate aminotransferase-like (Major domain)"/>
    <property type="match status" value="1"/>
</dbReference>
<keyword evidence="3" id="KW-0805">Transcription regulation</keyword>
<dbReference type="InterPro" id="IPR015424">
    <property type="entry name" value="PyrdxlP-dep_Trfase"/>
</dbReference>
<feature type="domain" description="HTH gntR-type" evidence="6">
    <location>
        <begin position="12"/>
        <end position="80"/>
    </location>
</feature>
<evidence type="ECO:0000256" key="5">
    <source>
        <dbReference type="ARBA" id="ARBA00023163"/>
    </source>
</evidence>
<keyword evidence="4" id="KW-0238">DNA-binding</keyword>
<keyword evidence="7" id="KW-0808">Transferase</keyword>
<evidence type="ECO:0000313" key="8">
    <source>
        <dbReference type="Proteomes" id="UP001139682"/>
    </source>
</evidence>
<evidence type="ECO:0000313" key="7">
    <source>
        <dbReference type="EMBL" id="MCJ0973185.1"/>
    </source>
</evidence>
<dbReference type="Proteomes" id="UP001139682">
    <property type="component" value="Unassembled WGS sequence"/>
</dbReference>
<dbReference type="AlphaFoldDB" id="A0A9X1W2U6"/>
<dbReference type="InterPro" id="IPR015421">
    <property type="entry name" value="PyrdxlP-dep_Trfase_major"/>
</dbReference>
<dbReference type="GO" id="GO:0008483">
    <property type="term" value="F:transaminase activity"/>
    <property type="evidence" value="ECO:0007669"/>
    <property type="project" value="UniProtKB-KW"/>
</dbReference>
<evidence type="ECO:0000256" key="2">
    <source>
        <dbReference type="ARBA" id="ARBA00022898"/>
    </source>
</evidence>
<dbReference type="GO" id="GO:0030170">
    <property type="term" value="F:pyridoxal phosphate binding"/>
    <property type="evidence" value="ECO:0007669"/>
    <property type="project" value="InterPro"/>
</dbReference>
<dbReference type="GO" id="GO:0003700">
    <property type="term" value="F:DNA-binding transcription factor activity"/>
    <property type="evidence" value="ECO:0007669"/>
    <property type="project" value="InterPro"/>
</dbReference>
<dbReference type="PROSITE" id="PS50949">
    <property type="entry name" value="HTH_GNTR"/>
    <property type="match status" value="1"/>
</dbReference>
<gene>
    <name evidence="7" type="ORF">MST27_07350</name>
</gene>
<comment type="caution">
    <text evidence="7">The sequence shown here is derived from an EMBL/GenBank/DDBJ whole genome shotgun (WGS) entry which is preliminary data.</text>
</comment>
<organism evidence="7 8">
    <name type="scientific">Stutzerimonas marianensis</name>
    <dbReference type="NCBI Taxonomy" id="2929513"/>
    <lineage>
        <taxon>Bacteria</taxon>
        <taxon>Pseudomonadati</taxon>
        <taxon>Pseudomonadota</taxon>
        <taxon>Gammaproteobacteria</taxon>
        <taxon>Pseudomonadales</taxon>
        <taxon>Pseudomonadaceae</taxon>
        <taxon>Stutzerimonas</taxon>
    </lineage>
</organism>
<dbReference type="SMART" id="SM00345">
    <property type="entry name" value="HTH_GNTR"/>
    <property type="match status" value="1"/>
</dbReference>
<dbReference type="InterPro" id="IPR051446">
    <property type="entry name" value="HTH_trans_reg/aminotransferase"/>
</dbReference>
<dbReference type="CDD" id="cd07377">
    <property type="entry name" value="WHTH_GntR"/>
    <property type="match status" value="1"/>
</dbReference>
<dbReference type="CDD" id="cd00609">
    <property type="entry name" value="AAT_like"/>
    <property type="match status" value="1"/>
</dbReference>
<keyword evidence="7" id="KW-0032">Aminotransferase</keyword>
<keyword evidence="5" id="KW-0804">Transcription</keyword>
<evidence type="ECO:0000256" key="4">
    <source>
        <dbReference type="ARBA" id="ARBA00023125"/>
    </source>
</evidence>
<dbReference type="EMBL" id="JALGRD010000003">
    <property type="protein sequence ID" value="MCJ0973185.1"/>
    <property type="molecule type" value="Genomic_DNA"/>
</dbReference>
<dbReference type="Gene3D" id="1.10.10.10">
    <property type="entry name" value="Winged helix-like DNA-binding domain superfamily/Winged helix DNA-binding domain"/>
    <property type="match status" value="1"/>
</dbReference>
<dbReference type="GO" id="GO:0003677">
    <property type="term" value="F:DNA binding"/>
    <property type="evidence" value="ECO:0007669"/>
    <property type="project" value="UniProtKB-KW"/>
</dbReference>
<keyword evidence="8" id="KW-1185">Reference proteome</keyword>
<dbReference type="InterPro" id="IPR036388">
    <property type="entry name" value="WH-like_DNA-bd_sf"/>
</dbReference>
<reference evidence="7" key="1">
    <citation type="submission" date="2022-03" db="EMBL/GenBank/DDBJ databases">
        <title>Pseudomonas marianensis sp. nov., a marine bacterium isolated from deep-sea sediments of the Mariana Trench.</title>
        <authorList>
            <person name="Wei Y."/>
        </authorList>
    </citation>
    <scope>NUCLEOTIDE SEQUENCE</scope>
    <source>
        <strain evidence="7">PS1</strain>
    </source>
</reference>
<dbReference type="Pfam" id="PF00392">
    <property type="entry name" value="GntR"/>
    <property type="match status" value="1"/>
</dbReference>
<dbReference type="SUPFAM" id="SSF46785">
    <property type="entry name" value="Winged helix' DNA-binding domain"/>
    <property type="match status" value="1"/>
</dbReference>
<dbReference type="InterPro" id="IPR004839">
    <property type="entry name" value="Aminotransferase_I/II_large"/>
</dbReference>
<dbReference type="RefSeq" id="WP_243605350.1">
    <property type="nucleotide sequence ID" value="NZ_JALGRD010000003.1"/>
</dbReference>
<keyword evidence="2" id="KW-0663">Pyridoxal phosphate</keyword>
<protein>
    <submittedName>
        <fullName evidence="7">PLP-dependent aminotransferase family protein</fullName>
    </submittedName>
</protein>
<sequence length="483" mass="53263">MDLPLPAEGIAKTKQERAYRAIREAILNGLLQAEDRLPSTRLLAQRWGIARGTLEAVFERLQLEGYILRQVGSGSRVSAVIPDSYLKAVSDSRGTARALGASASVSDKSTHSGADHRAKVGVPFVARLANPKLLAPTEWAEHLQRAMAGMTLDQMCNVEPQGTLALREQIARYLRNHRGIACQAEHLLITNGIRHGIDLVARCVLRPGDHVVVEDPGYPAVHRIFAQAGASLLYAPIDEQGLDLRGLSDAVDCRLAYVTPAHQSPLGVIMSATRRLELLDWAQRHDGWIIEDDYDSEFNYHRAPLPALKSIDSMQRVIYCGSFNQALFSNLRLGYLIAPPQLHDQILTLWHTVGRSVGVSEQLGLAAFMRGPAFLRHLRRARQEYQGLRDILLETLQTHAAGCFRISGEHAGFHLILWLTPGQNQPRLIEAAKQAGILLHPLSQFCHQHELAPAFVLGFAALTRAQAKTASCKLAELLQVDAI</sequence>
<name>A0A9X1W2U6_9GAMM</name>
<dbReference type="PANTHER" id="PTHR46577:SF1">
    <property type="entry name" value="HTH-TYPE TRANSCRIPTIONAL REGULATORY PROTEIN GABR"/>
    <property type="match status" value="1"/>
</dbReference>
<evidence type="ECO:0000256" key="1">
    <source>
        <dbReference type="ARBA" id="ARBA00005384"/>
    </source>
</evidence>
<dbReference type="PANTHER" id="PTHR46577">
    <property type="entry name" value="HTH-TYPE TRANSCRIPTIONAL REGULATORY PROTEIN GABR"/>
    <property type="match status" value="1"/>
</dbReference>